<organism evidence="2 3">
    <name type="scientific">Dendrothele bispora (strain CBS 962.96)</name>
    <dbReference type="NCBI Taxonomy" id="1314807"/>
    <lineage>
        <taxon>Eukaryota</taxon>
        <taxon>Fungi</taxon>
        <taxon>Dikarya</taxon>
        <taxon>Basidiomycota</taxon>
        <taxon>Agaricomycotina</taxon>
        <taxon>Agaricomycetes</taxon>
        <taxon>Agaricomycetidae</taxon>
        <taxon>Agaricales</taxon>
        <taxon>Agaricales incertae sedis</taxon>
        <taxon>Dendrothele</taxon>
    </lineage>
</organism>
<proteinExistence type="predicted"/>
<sequence length="315" mass="36001">LFCDLTGQPFITHFEDYCPIDDPVASNFANGTDPGPRGADTYRLYFGDDWRKAKWNREVINHMIPFVAIRQEQSLIQGPCLEPDTIRAFVWDFIAQAQASWKQRQPRIHESGLRYETKGEAAVRAGNYKERRELSVRLTTRKREKYTARVKGVANLTKDHSLSPMDRRKWEMTSHVLDALNAEAMSSDCTDSEADSETDGPLALFTTVPRYRRRILTPLFGELDKQIKASKKKQERILGKRPKNHPARVRVKTQAKNAGHGKVPDNLPESCYHRQFLKGLDPVSLDEIKPVNTEVPIFDQWAATQENSDSDSDSE</sequence>
<name>A0A4V4HHB8_DENBC</name>
<keyword evidence="3" id="KW-1185">Reference proteome</keyword>
<dbReference type="AlphaFoldDB" id="A0A4V4HHB8"/>
<protein>
    <submittedName>
        <fullName evidence="2">Uncharacterized protein</fullName>
    </submittedName>
</protein>
<dbReference type="Proteomes" id="UP000297245">
    <property type="component" value="Unassembled WGS sequence"/>
</dbReference>
<evidence type="ECO:0000313" key="3">
    <source>
        <dbReference type="Proteomes" id="UP000297245"/>
    </source>
</evidence>
<reference evidence="2 3" key="1">
    <citation type="journal article" date="2019" name="Nat. Ecol. Evol.">
        <title>Megaphylogeny resolves global patterns of mushroom evolution.</title>
        <authorList>
            <person name="Varga T."/>
            <person name="Krizsan K."/>
            <person name="Foldi C."/>
            <person name="Dima B."/>
            <person name="Sanchez-Garcia M."/>
            <person name="Sanchez-Ramirez S."/>
            <person name="Szollosi G.J."/>
            <person name="Szarkandi J.G."/>
            <person name="Papp V."/>
            <person name="Albert L."/>
            <person name="Andreopoulos W."/>
            <person name="Angelini C."/>
            <person name="Antonin V."/>
            <person name="Barry K.W."/>
            <person name="Bougher N.L."/>
            <person name="Buchanan P."/>
            <person name="Buyck B."/>
            <person name="Bense V."/>
            <person name="Catcheside P."/>
            <person name="Chovatia M."/>
            <person name="Cooper J."/>
            <person name="Damon W."/>
            <person name="Desjardin D."/>
            <person name="Finy P."/>
            <person name="Geml J."/>
            <person name="Haridas S."/>
            <person name="Hughes K."/>
            <person name="Justo A."/>
            <person name="Karasinski D."/>
            <person name="Kautmanova I."/>
            <person name="Kiss B."/>
            <person name="Kocsube S."/>
            <person name="Kotiranta H."/>
            <person name="LaButti K.M."/>
            <person name="Lechner B.E."/>
            <person name="Liimatainen K."/>
            <person name="Lipzen A."/>
            <person name="Lukacs Z."/>
            <person name="Mihaltcheva S."/>
            <person name="Morgado L.N."/>
            <person name="Niskanen T."/>
            <person name="Noordeloos M.E."/>
            <person name="Ohm R.A."/>
            <person name="Ortiz-Santana B."/>
            <person name="Ovrebo C."/>
            <person name="Racz N."/>
            <person name="Riley R."/>
            <person name="Savchenko A."/>
            <person name="Shiryaev A."/>
            <person name="Soop K."/>
            <person name="Spirin V."/>
            <person name="Szebenyi C."/>
            <person name="Tomsovsky M."/>
            <person name="Tulloss R.E."/>
            <person name="Uehling J."/>
            <person name="Grigoriev I.V."/>
            <person name="Vagvolgyi C."/>
            <person name="Papp T."/>
            <person name="Martin F.M."/>
            <person name="Miettinen O."/>
            <person name="Hibbett D.S."/>
            <person name="Nagy L.G."/>
        </authorList>
    </citation>
    <scope>NUCLEOTIDE SEQUENCE [LARGE SCALE GENOMIC DNA]</scope>
    <source>
        <strain evidence="2 3">CBS 962.96</strain>
    </source>
</reference>
<accession>A0A4V4HHB8</accession>
<gene>
    <name evidence="2" type="ORF">K435DRAFT_654378</name>
</gene>
<evidence type="ECO:0000256" key="1">
    <source>
        <dbReference type="SAM" id="MobiDB-lite"/>
    </source>
</evidence>
<feature type="non-terminal residue" evidence="2">
    <location>
        <position position="1"/>
    </location>
</feature>
<feature type="region of interest" description="Disordered" evidence="1">
    <location>
        <begin position="240"/>
        <end position="267"/>
    </location>
</feature>
<evidence type="ECO:0000313" key="2">
    <source>
        <dbReference type="EMBL" id="THV01936.1"/>
    </source>
</evidence>
<dbReference type="EMBL" id="ML179083">
    <property type="protein sequence ID" value="THV01936.1"/>
    <property type="molecule type" value="Genomic_DNA"/>
</dbReference>
<dbReference type="OrthoDB" id="3027884at2759"/>
<feature type="compositionally biased region" description="Basic residues" evidence="1">
    <location>
        <begin position="240"/>
        <end position="253"/>
    </location>
</feature>